<sequence length="1460" mass="164813">MGISISLFNEKVQTIIIRNLAQSIEKKTGSEIKIGKINYSFFNNLEVKDVLIRDTHKDTLLYVDKLTAKIAGINLSSNNFRIRDLDIENPYLKLINYGDEMNLFTFLDALENDEHDSTEVSTSYFFSSGTATINSGRFVYYDIAKQDVPYGMNYDDLDFFNINAAINGLRTIGGVIKMNIDSLVGEEKSGFRVYETTTELTVANDLLRLDNVQIATQKSSLDAEYLNFSYTPGTKAWKNFIRAVMIDYKINHSKVNLHEISIFNENLKGYHETLIGSGHITGTVENMLCEDLHLKTYENTEFVGELSMNGLPNVDETFVDAKINHLQTTLNDLEKISIPNYENGHLSFSDKFKKLGLITAKGRYTGFLSDFVFYGQLFSSYGNVKTDISIKPTAKTKQLELSGKIITEDYKIGDLLENKMLGDISLNVDIVNAMANENYNSYAEIEGTVNKLEVNNYSYENIKIDGLLADKIFDGNVKMNDEHITFDFKGNIDLHEDIPKMNFSLALDHARLSKLNLNRLSHDSLATVSFNVTSHIDGGNIDNATGDIRIYDFAYANSKGKLQADTISIVSSLNENNRTLYLNSEYIEAHLSGDFKTTEIPTLPMRLLSNYIDVGYLNLADSLHIDESSEVKINFKNINPVLNLFYDDYALSENAILSAYYTLGNSTKMQLNFNADYLKFGDKAFHKINFSATGDHTLNNKLTISRINLTDDYNILFFTLDNNVANNQMTTNIHWGDKRLPYDGSISLSSILKEIDNKQISVENKIAPTKFTLNNKKWSITESKLVIDSTNIAIKEFKIKNKKESIEVDGLWSKNKTDYLNVNLKAFETGYLWNMFVSDDIKLSAKMSGYVKYQQNDDAYTLDSDLRIPKLIVENQNFGMLNVNSDWIREKQALQTVGSLTLAEKELLTINGLYGMNDNSLNYALNLDDFDLKLFSVFTNDFLSNIEGTINGKLTSKGNVENPIIDGKLNFDIPNITITETGVPYHLNETITVNNSQMLFENFKIFDEREKTATLNGKVLLGMNNNSEIDLKLTTENFRVLRDSYQPLAYGDAKITSDLNITGDFSHISVRGDVSTDSRSKIIVPYGSASEVSDNEFITFINPADSIKYLESNDILFIPTGAKSPISFNVDFSIDPTSEIQVVLEANNGSTLKSQGSADLFVRRDREGKQYVMGQYTVSQGSFYYSLEGIVNKKFILNEGGTIQWNGAPEKAFVNLDAVYQLKTSLQPLLNQDNNSVKQRQTLVVCKTHITGQLEDPKLTFEIDFPNLDNTTKGNIQATLQTTDITKQVLSLLIFNRFTVPEYNPNASGNNNTNALASTTSELLSQQISNILSQFSDDVNIGFIYKPGDDMTQEELGLAISTELLQDRVIISGNFGFSSQDEANRFNDFIGDIDFDIKLNKKGNLKLRAFSHAKDNLYYYENKRNIQGVGIVYNEEFNTFKELIQRYKEKLGWNKKSRKK</sequence>
<reference evidence="6 7" key="1">
    <citation type="submission" date="2018-05" db="EMBL/GenBank/DDBJ databases">
        <title>Genomic Encyclopedia of Type Strains, Phase IV (KMG-IV): sequencing the most valuable type-strain genomes for metagenomic binning, comparative biology and taxonomic classification.</title>
        <authorList>
            <person name="Goeker M."/>
        </authorList>
    </citation>
    <scope>NUCLEOTIDE SEQUENCE [LARGE SCALE GENOMIC DNA]</scope>
    <source>
        <strain evidence="6 7">DSM 28579</strain>
    </source>
</reference>
<dbReference type="EMBL" id="QENZ01000006">
    <property type="protein sequence ID" value="PVX49380.1"/>
    <property type="molecule type" value="Genomic_DNA"/>
</dbReference>
<proteinExistence type="predicted"/>
<accession>A0A7L4UPU4</accession>
<evidence type="ECO:0000256" key="2">
    <source>
        <dbReference type="ARBA" id="ARBA00022692"/>
    </source>
</evidence>
<dbReference type="GO" id="GO:0005886">
    <property type="term" value="C:plasma membrane"/>
    <property type="evidence" value="ECO:0007669"/>
    <property type="project" value="InterPro"/>
</dbReference>
<organism evidence="6 7">
    <name type="scientific">Balneicella halophila</name>
    <dbReference type="NCBI Taxonomy" id="1537566"/>
    <lineage>
        <taxon>Bacteria</taxon>
        <taxon>Pseudomonadati</taxon>
        <taxon>Bacteroidota</taxon>
        <taxon>Bacteroidia</taxon>
        <taxon>Bacteroidales</taxon>
        <taxon>Balneicellaceae</taxon>
        <taxon>Balneicella</taxon>
    </lineage>
</organism>
<comment type="caution">
    <text evidence="6">The sequence shown here is derived from an EMBL/GenBank/DDBJ whole genome shotgun (WGS) entry which is preliminary data.</text>
</comment>
<evidence type="ECO:0000256" key="1">
    <source>
        <dbReference type="ARBA" id="ARBA00004167"/>
    </source>
</evidence>
<evidence type="ECO:0000313" key="7">
    <source>
        <dbReference type="Proteomes" id="UP000251835"/>
    </source>
</evidence>
<gene>
    <name evidence="6" type="ORF">C7377_1796</name>
</gene>
<evidence type="ECO:0000256" key="4">
    <source>
        <dbReference type="ARBA" id="ARBA00023136"/>
    </source>
</evidence>
<protein>
    <submittedName>
        <fullName evidence="6">Uncharacterized protein DUF490</fullName>
    </submittedName>
</protein>
<keyword evidence="3" id="KW-1133">Transmembrane helix</keyword>
<dbReference type="Proteomes" id="UP000251835">
    <property type="component" value="Unassembled WGS sequence"/>
</dbReference>
<feature type="domain" description="Translocation and assembly module TamB C-terminal" evidence="5">
    <location>
        <begin position="1008"/>
        <end position="1437"/>
    </location>
</feature>
<dbReference type="GO" id="GO:0009306">
    <property type="term" value="P:protein secretion"/>
    <property type="evidence" value="ECO:0007669"/>
    <property type="project" value="InterPro"/>
</dbReference>
<dbReference type="InterPro" id="IPR007452">
    <property type="entry name" value="TamB_C"/>
</dbReference>
<name>A0A7L4UPU4_BALHA</name>
<evidence type="ECO:0000313" key="6">
    <source>
        <dbReference type="EMBL" id="PVX49380.1"/>
    </source>
</evidence>
<comment type="subcellular location">
    <subcellularLocation>
        <location evidence="1">Membrane</location>
        <topology evidence="1">Single-pass membrane protein</topology>
    </subcellularLocation>
</comment>
<dbReference type="Pfam" id="PF04357">
    <property type="entry name" value="TamB"/>
    <property type="match status" value="1"/>
</dbReference>
<evidence type="ECO:0000256" key="3">
    <source>
        <dbReference type="ARBA" id="ARBA00022989"/>
    </source>
</evidence>
<evidence type="ECO:0000259" key="5">
    <source>
        <dbReference type="Pfam" id="PF04357"/>
    </source>
</evidence>
<keyword evidence="7" id="KW-1185">Reference proteome</keyword>
<keyword evidence="4" id="KW-0472">Membrane</keyword>
<keyword evidence="2" id="KW-0812">Transmembrane</keyword>